<reference evidence="2 3" key="1">
    <citation type="journal article" date="2014" name="ISME J.">
        <title>Ecophysiology of Thioploca ingrica as revealed by the complete genome sequence supplemented with proteomic evidence.</title>
        <authorList>
            <person name="Kojima H."/>
            <person name="Ogura Y."/>
            <person name="Yamamoto N."/>
            <person name="Togashi T."/>
            <person name="Mori H."/>
            <person name="Watanabe T."/>
            <person name="Nemoto F."/>
            <person name="Kurokawa K."/>
            <person name="Hayashi T."/>
            <person name="Fukui M."/>
        </authorList>
    </citation>
    <scope>NUCLEOTIDE SEQUENCE [LARGE SCALE GENOMIC DNA]</scope>
</reference>
<dbReference type="OrthoDB" id="9801704at2"/>
<proteinExistence type="predicted"/>
<dbReference type="HOGENOM" id="CLU_163140_9_0_6"/>
<dbReference type="AlphaFoldDB" id="A0A090AFF7"/>
<name>A0A090AFF7_9GAMM</name>
<evidence type="ECO:0000313" key="3">
    <source>
        <dbReference type="Proteomes" id="UP000031623"/>
    </source>
</evidence>
<accession>A0A090AFF7</accession>
<dbReference type="InterPro" id="IPR018739">
    <property type="entry name" value="DUF2281"/>
</dbReference>
<evidence type="ECO:0000259" key="1">
    <source>
        <dbReference type="Pfam" id="PF10047"/>
    </source>
</evidence>
<feature type="domain" description="DUF2281" evidence="1">
    <location>
        <begin position="6"/>
        <end position="66"/>
    </location>
</feature>
<evidence type="ECO:0000313" key="2">
    <source>
        <dbReference type="EMBL" id="BAP56823.1"/>
    </source>
</evidence>
<protein>
    <recommendedName>
        <fullName evidence="1">DUF2281 domain-containing protein</fullName>
    </recommendedName>
</protein>
<dbReference type="EMBL" id="AP014633">
    <property type="protein sequence ID" value="BAP56823.1"/>
    <property type="molecule type" value="Genomic_DNA"/>
</dbReference>
<keyword evidence="3" id="KW-1185">Reference proteome</keyword>
<dbReference type="Proteomes" id="UP000031623">
    <property type="component" value="Chromosome"/>
</dbReference>
<dbReference type="STRING" id="40754.THII_2526"/>
<organism evidence="2 3">
    <name type="scientific">Thioploca ingrica</name>
    <dbReference type="NCBI Taxonomy" id="40754"/>
    <lineage>
        <taxon>Bacteria</taxon>
        <taxon>Pseudomonadati</taxon>
        <taxon>Pseudomonadota</taxon>
        <taxon>Gammaproteobacteria</taxon>
        <taxon>Thiotrichales</taxon>
        <taxon>Thiotrichaceae</taxon>
        <taxon>Thioploca</taxon>
    </lineage>
</organism>
<dbReference type="KEGG" id="tig:THII_2526"/>
<sequence length="78" mass="9008">MTLEQQLLQQFKMLPLAKQAEILDFAQFLVERQQMDKEVAKPTTPNRLGLLKEKLKVVDDFDAPLPDEILKTFYASLS</sequence>
<dbReference type="Pfam" id="PF10047">
    <property type="entry name" value="DUF2281"/>
    <property type="match status" value="1"/>
</dbReference>
<gene>
    <name evidence="2" type="ORF">THII_2526</name>
</gene>